<reference evidence="2" key="1">
    <citation type="submission" date="2020-04" db="EMBL/GenBank/DDBJ databases">
        <authorList>
            <person name="Chiriac C."/>
            <person name="Salcher M."/>
            <person name="Ghai R."/>
            <person name="Kavagutti S V."/>
        </authorList>
    </citation>
    <scope>NUCLEOTIDE SEQUENCE</scope>
</reference>
<feature type="domain" description="HD/PDEase" evidence="1">
    <location>
        <begin position="58"/>
        <end position="214"/>
    </location>
</feature>
<dbReference type="InterPro" id="IPR003607">
    <property type="entry name" value="HD/PDEase_dom"/>
</dbReference>
<organism evidence="2">
    <name type="scientific">uncultured Caudovirales phage</name>
    <dbReference type="NCBI Taxonomy" id="2100421"/>
    <lineage>
        <taxon>Viruses</taxon>
        <taxon>Duplodnaviria</taxon>
        <taxon>Heunggongvirae</taxon>
        <taxon>Uroviricota</taxon>
        <taxon>Caudoviricetes</taxon>
        <taxon>Peduoviridae</taxon>
        <taxon>Maltschvirus</taxon>
        <taxon>Maltschvirus maltsch</taxon>
    </lineage>
</organism>
<dbReference type="EMBL" id="LR796421">
    <property type="protein sequence ID" value="CAB4143435.1"/>
    <property type="molecule type" value="Genomic_DNA"/>
</dbReference>
<evidence type="ECO:0000313" key="2">
    <source>
        <dbReference type="EMBL" id="CAB4143435.1"/>
    </source>
</evidence>
<protein>
    <submittedName>
        <fullName evidence="2">HD/PDEase domain containing protein</fullName>
    </submittedName>
</protein>
<gene>
    <name evidence="2" type="ORF">UFOVP450_138</name>
</gene>
<sequence length="253" mass="29034">MKNFTAEELQANFFKLVGYIDLYITGERKEKLKKLYEDHAERIMFMPASGNENYHNCFTGGYVDHVIRVIDAAIDVANLWKGYGASDCFTTEELVFAALNHDLGKIGTEEAEMYVTNDSEWHRKNQGKIYKMNPANAFMTVPDRSLRLLAERGISVSENEWFGIKLHDGMYDESNKHYYISYDVNSRLRTNLPYILHQADQLAARVEYETWVAQQSPLTATTIKPKRSANVESTTALSDDQKSDLLNAFKDLF</sequence>
<name>A0A6J5M8R8_9CAUD</name>
<proteinExistence type="predicted"/>
<accession>A0A6J5M8R8</accession>
<dbReference type="SUPFAM" id="SSF109604">
    <property type="entry name" value="HD-domain/PDEase-like"/>
    <property type="match status" value="1"/>
</dbReference>
<dbReference type="SMART" id="SM00471">
    <property type="entry name" value="HDc"/>
    <property type="match status" value="1"/>
</dbReference>
<evidence type="ECO:0000259" key="1">
    <source>
        <dbReference type="SMART" id="SM00471"/>
    </source>
</evidence>